<accession>A0ABV2ICR4</accession>
<evidence type="ECO:0000259" key="2">
    <source>
        <dbReference type="PROSITE" id="PS51208"/>
    </source>
</evidence>
<sequence>MSVSKVRQKAVRTVFLSSSALVLLLGAPGFAADFEWTGAESTDWYTANNWLENGNPTTNTPKTGDNVTINTLTNAPILPSDRGTEYISTFIIGDTASGRVTSDATINGERTRIGETASGNGLLILSSGGKIQMDNSIIVGDAGTGQLDMADGATGQTASLILGNAAGSTGLMRLTGAGTEMRTYGTGENGLSIGNSGSGRLELTSGARIVSDQAILGRNSGGEGVVLLSGAGTEWNGYGATTIGSSGIGTVIAQSGAHVISGSLTIGENVSSLDNEATISGSDSLWNVYNDISIGGNVDGGGTGGSGTLSVLDGATMTGSNAYIGNVANGEGSLTVDGAGSKLQLSAALRVGQDGDGSLTVSDGGSVTADQAVLGSNADGEGGILITDADSNMSLTNGMTVGAGGEGLLYLDNGGSLNSNGGIIGRNAGSIGIVGIDNDATWTNTSSMEIGSGGEGLLEVLGGGTLTSRTAEIGTAGTGVGVVGVGGAGSSWTVNGGITVGAAGTGSLLLSDGGVVTSSQSVVGSAAGSSGDVQIYGADSNWDINGDLTVGQNGAALLVVGDGGMLTADTVDFAANSGSLGVLVIGGVPDDSARAPGVLDVDDVSFGDGQGLIVFNHTATDYEFTRAISGTVDIDALAGTTILTADNTNEGDTHIAADAEIQVGNGGTTGTLNGNVEIDSDGVLGFDRSDEIAFKGTLSGAGSVAQRGSGTLRLTADGDDFTGTFEAEDGTLLVDGALRGSTADVKAGAAFGGAGTIGSTTVRTGGTFLDGDDEGAITVDGDLTFESDATYVSVIQTAQETATVTGTVAFDDTRIDLDFADGGELKKQYTLLEAGEITGSWEDTTDETLPTQFRGTITQDADRLNMSLAYVGGDFNFSALGARVNAQLVKAFDDGAALTGTLSAGMLQSGGAYEAAMTTLGGELGVNASMTANLGMQNFLRRSSNPSRFLAGWRPIEETPDDEDSLPAAEETAALAYWNLGTPRSRQPQWDWASAGRAAPFAPFAPYSPFTPANTVWLEYNNETASVDGDAAAGNSGADIEGNTVEGGYIAQIDDATSIGFVFGGGDISYDQSEQDGRADDHSLHAAITAAGQTKEGLYGVATVGVGIDDIDTRRTVSLGNATDQLRGSYSATTFGGRIEAGGRIVNNGIAFIPFAAASAVYTSAPGYKEEVASGVGSSALAYSDASLFRGTVEAGVGFDTAGGDRVGRLSFNSRLSYLYRYGGGGDANAHFLSLPGYGFSISSNAPTGSAVAANIGARIQLTPQADLSLGAYGEWGAEYSALIASAKLRYIW</sequence>
<dbReference type="InterPro" id="IPR036709">
    <property type="entry name" value="Autotransporte_beta_dom_sf"/>
</dbReference>
<comment type="caution">
    <text evidence="3">The sequence shown here is derived from an EMBL/GenBank/DDBJ whole genome shotgun (WGS) entry which is preliminary data.</text>
</comment>
<dbReference type="Proteomes" id="UP001549164">
    <property type="component" value="Unassembled WGS sequence"/>
</dbReference>
<dbReference type="SUPFAM" id="SSF51126">
    <property type="entry name" value="Pectin lyase-like"/>
    <property type="match status" value="1"/>
</dbReference>
<name>A0ABV2ICR4_9HYPH</name>
<keyword evidence="4" id="KW-1185">Reference proteome</keyword>
<evidence type="ECO:0000256" key="1">
    <source>
        <dbReference type="SAM" id="SignalP"/>
    </source>
</evidence>
<dbReference type="SMART" id="SM00869">
    <property type="entry name" value="Autotransporter"/>
    <property type="match status" value="1"/>
</dbReference>
<evidence type="ECO:0000313" key="3">
    <source>
        <dbReference type="EMBL" id="MET3600037.1"/>
    </source>
</evidence>
<dbReference type="InterPro" id="IPR030895">
    <property type="entry name" value="T5SS_PEPC_rpt"/>
</dbReference>
<proteinExistence type="predicted"/>
<evidence type="ECO:0000313" key="4">
    <source>
        <dbReference type="Proteomes" id="UP001549164"/>
    </source>
</evidence>
<organism evidence="3 4">
    <name type="scientific">Martelella mangrovi</name>
    <dbReference type="NCBI Taxonomy" id="1397477"/>
    <lineage>
        <taxon>Bacteria</taxon>
        <taxon>Pseudomonadati</taxon>
        <taxon>Pseudomonadota</taxon>
        <taxon>Alphaproteobacteria</taxon>
        <taxon>Hyphomicrobiales</taxon>
        <taxon>Aurantimonadaceae</taxon>
        <taxon>Martelella</taxon>
    </lineage>
</organism>
<gene>
    <name evidence="3" type="ORF">ABID12_001977</name>
</gene>
<dbReference type="InterPro" id="IPR005546">
    <property type="entry name" value="Autotransporte_beta"/>
</dbReference>
<reference evidence="3 4" key="1">
    <citation type="submission" date="2024-06" db="EMBL/GenBank/DDBJ databases">
        <title>Genomic Encyclopedia of Type Strains, Phase IV (KMG-IV): sequencing the most valuable type-strain genomes for metagenomic binning, comparative biology and taxonomic classification.</title>
        <authorList>
            <person name="Goeker M."/>
        </authorList>
    </citation>
    <scope>NUCLEOTIDE SEQUENCE [LARGE SCALE GENOMIC DNA]</scope>
    <source>
        <strain evidence="3 4">DSM 28102</strain>
    </source>
</reference>
<protein>
    <submittedName>
        <fullName evidence="3">T5SS/PEP-CTERM-associated repeat protein</fullName>
    </submittedName>
</protein>
<feature type="chain" id="PRO_5045532284" evidence="1">
    <location>
        <begin position="32"/>
        <end position="1293"/>
    </location>
</feature>
<dbReference type="Pfam" id="PF03797">
    <property type="entry name" value="Autotransporter"/>
    <property type="match status" value="1"/>
</dbReference>
<dbReference type="PROSITE" id="PS51208">
    <property type="entry name" value="AUTOTRANSPORTER"/>
    <property type="match status" value="1"/>
</dbReference>
<dbReference type="NCBIfam" id="TIGR04393">
    <property type="entry name" value="rpt_T5SS_PEPC"/>
    <property type="match status" value="6"/>
</dbReference>
<dbReference type="RefSeq" id="WP_354434066.1">
    <property type="nucleotide sequence ID" value="NZ_JBEPLY010000005.1"/>
</dbReference>
<dbReference type="InterPro" id="IPR011050">
    <property type="entry name" value="Pectin_lyase_fold/virulence"/>
</dbReference>
<keyword evidence="1" id="KW-0732">Signal</keyword>
<dbReference type="EMBL" id="JBEPLY010000005">
    <property type="protein sequence ID" value="MET3600037.1"/>
    <property type="molecule type" value="Genomic_DNA"/>
</dbReference>
<dbReference type="SUPFAM" id="SSF103515">
    <property type="entry name" value="Autotransporter"/>
    <property type="match status" value="1"/>
</dbReference>
<feature type="signal peptide" evidence="1">
    <location>
        <begin position="1"/>
        <end position="31"/>
    </location>
</feature>
<feature type="domain" description="Autotransporter" evidence="2">
    <location>
        <begin position="1009"/>
        <end position="1293"/>
    </location>
</feature>
<dbReference type="Gene3D" id="2.40.128.130">
    <property type="entry name" value="Autotransporter beta-domain"/>
    <property type="match status" value="1"/>
</dbReference>